<dbReference type="EMBL" id="JAGGKO010000002">
    <property type="protein sequence ID" value="MBP1954601.1"/>
    <property type="molecule type" value="Genomic_DNA"/>
</dbReference>
<sequence length="252" mass="27958">MREFAFTVTYERGADELMDVFIDHPGLSSRTVSCHATDDAMWRVDEVTGPEEALAAYDGVLSGVTRCSNLRGMGGCTLDWRYEVLEETPTSRLVYSQQSEGPGCRSIPYLVADHLGDGVLIHAEQHGNEYVWRILADDDAAVSAVYDELERNLREGLSIDFDHIERATNWSKHGVDDAGLSPTQRAALELAVEHGYYEQPRRNSLQEIAAMVDIPTSTLQYRLTSAERHVVESFVGDDTRFDPASLASAASQ</sequence>
<organism evidence="5 7">
    <name type="scientific">Halarchaeum rubridurum</name>
    <dbReference type="NCBI Taxonomy" id="489911"/>
    <lineage>
        <taxon>Archaea</taxon>
        <taxon>Methanobacteriati</taxon>
        <taxon>Methanobacteriota</taxon>
        <taxon>Stenosarchaea group</taxon>
        <taxon>Halobacteria</taxon>
        <taxon>Halobacteriales</taxon>
        <taxon>Halobacteriaceae</taxon>
    </lineage>
</organism>
<dbReference type="OrthoDB" id="198846at2157"/>
<accession>A0A830FUS2</accession>
<evidence type="ECO:0000313" key="6">
    <source>
        <dbReference type="EMBL" id="MBP1954601.1"/>
    </source>
</evidence>
<reference evidence="5" key="1">
    <citation type="journal article" date="2014" name="Int. J. Syst. Evol. Microbiol.">
        <title>Complete genome sequence of Corynebacterium casei LMG S-19264T (=DSM 44701T), isolated from a smear-ripened cheese.</title>
        <authorList>
            <consortium name="US DOE Joint Genome Institute (JGI-PGF)"/>
            <person name="Walter F."/>
            <person name="Albersmeier A."/>
            <person name="Kalinowski J."/>
            <person name="Ruckert C."/>
        </authorList>
    </citation>
    <scope>NUCLEOTIDE SEQUENCE</scope>
    <source>
        <strain evidence="5">JCM 16108</strain>
    </source>
</reference>
<evidence type="ECO:0000256" key="2">
    <source>
        <dbReference type="ARBA" id="ARBA00023163"/>
    </source>
</evidence>
<dbReference type="RefSeq" id="WP_188870603.1">
    <property type="nucleotide sequence ID" value="NZ_BMOO01000002.1"/>
</dbReference>
<evidence type="ECO:0000256" key="1">
    <source>
        <dbReference type="ARBA" id="ARBA00023015"/>
    </source>
</evidence>
<evidence type="ECO:0000259" key="3">
    <source>
        <dbReference type="Pfam" id="PF04967"/>
    </source>
</evidence>
<keyword evidence="1" id="KW-0805">Transcription regulation</keyword>
<dbReference type="InterPro" id="IPR056529">
    <property type="entry name" value="HVO_2928_N"/>
</dbReference>
<evidence type="ECO:0000313" key="5">
    <source>
        <dbReference type="EMBL" id="GGM62380.1"/>
    </source>
</evidence>
<dbReference type="PANTHER" id="PTHR34236">
    <property type="entry name" value="DIMETHYL SULFOXIDE REDUCTASE TRANSCRIPTIONAL ACTIVATOR"/>
    <property type="match status" value="1"/>
</dbReference>
<evidence type="ECO:0008006" key="8">
    <source>
        <dbReference type="Google" id="ProtNLM"/>
    </source>
</evidence>
<gene>
    <name evidence="5" type="ORF">GCM10009017_10590</name>
    <name evidence="6" type="ORF">J2752_001513</name>
</gene>
<comment type="caution">
    <text evidence="5">The sequence shown here is derived from an EMBL/GenBank/DDBJ whole genome shotgun (WGS) entry which is preliminary data.</text>
</comment>
<keyword evidence="7" id="KW-1185">Reference proteome</keyword>
<dbReference type="InterPro" id="IPR007050">
    <property type="entry name" value="HTH_bacterioopsin"/>
</dbReference>
<dbReference type="EMBL" id="BMOO01000002">
    <property type="protein sequence ID" value="GGM62380.1"/>
    <property type="molecule type" value="Genomic_DNA"/>
</dbReference>
<proteinExistence type="predicted"/>
<dbReference type="Pfam" id="PF24281">
    <property type="entry name" value="HVO_2928_N"/>
    <property type="match status" value="1"/>
</dbReference>
<keyword evidence="2" id="KW-0804">Transcription</keyword>
<evidence type="ECO:0000259" key="4">
    <source>
        <dbReference type="Pfam" id="PF24281"/>
    </source>
</evidence>
<dbReference type="Proteomes" id="UP000765891">
    <property type="component" value="Unassembled WGS sequence"/>
</dbReference>
<dbReference type="Proteomes" id="UP000614609">
    <property type="component" value="Unassembled WGS sequence"/>
</dbReference>
<evidence type="ECO:0000313" key="7">
    <source>
        <dbReference type="Proteomes" id="UP000614609"/>
    </source>
</evidence>
<feature type="domain" description="HVO-2928 N-terminal" evidence="4">
    <location>
        <begin position="3"/>
        <end position="170"/>
    </location>
</feature>
<feature type="domain" description="HTH bat-type" evidence="3">
    <location>
        <begin position="180"/>
        <end position="231"/>
    </location>
</feature>
<dbReference type="AlphaFoldDB" id="A0A830FUS2"/>
<protein>
    <recommendedName>
        <fullName evidence="8">HTH DNA binding domain-containing protein</fullName>
    </recommendedName>
</protein>
<reference evidence="5" key="2">
    <citation type="submission" date="2020-09" db="EMBL/GenBank/DDBJ databases">
        <authorList>
            <person name="Sun Q."/>
            <person name="Ohkuma M."/>
        </authorList>
    </citation>
    <scope>NUCLEOTIDE SEQUENCE</scope>
    <source>
        <strain evidence="5">JCM 16108</strain>
    </source>
</reference>
<name>A0A830FUS2_9EURY</name>
<dbReference type="PANTHER" id="PTHR34236:SF1">
    <property type="entry name" value="DIMETHYL SULFOXIDE REDUCTASE TRANSCRIPTIONAL ACTIVATOR"/>
    <property type="match status" value="1"/>
</dbReference>
<dbReference type="Pfam" id="PF04967">
    <property type="entry name" value="HTH_10"/>
    <property type="match status" value="1"/>
</dbReference>
<reference evidence="6" key="3">
    <citation type="submission" date="2021-03" db="EMBL/GenBank/DDBJ databases">
        <title>Genomic Encyclopedia of Type Strains, Phase IV (KMG-IV): sequencing the most valuable type-strain genomes for metagenomic binning, comparative biology and taxonomic classification.</title>
        <authorList>
            <person name="Goeker M."/>
        </authorList>
    </citation>
    <scope>NUCLEOTIDE SEQUENCE</scope>
    <source>
        <strain evidence="6">DSM 22443</strain>
    </source>
</reference>